<keyword evidence="3" id="KW-0479">Metal-binding</keyword>
<evidence type="ECO:0000259" key="11">
    <source>
        <dbReference type="Pfam" id="PF13205"/>
    </source>
</evidence>
<evidence type="ECO:0000256" key="9">
    <source>
        <dbReference type="SAM" id="SignalP"/>
    </source>
</evidence>
<dbReference type="GO" id="GO:0008237">
    <property type="term" value="F:metallopeptidase activity"/>
    <property type="evidence" value="ECO:0007669"/>
    <property type="project" value="UniProtKB-KW"/>
</dbReference>
<dbReference type="Gene3D" id="2.60.40.10">
    <property type="entry name" value="Immunoglobulins"/>
    <property type="match status" value="1"/>
</dbReference>
<dbReference type="CDD" id="cd04275">
    <property type="entry name" value="ZnMc_pappalysin_like"/>
    <property type="match status" value="1"/>
</dbReference>
<evidence type="ECO:0000313" key="14">
    <source>
        <dbReference type="Proteomes" id="UP000547674"/>
    </source>
</evidence>
<evidence type="ECO:0000313" key="13">
    <source>
        <dbReference type="EMBL" id="NNF07954.1"/>
    </source>
</evidence>
<dbReference type="PANTHER" id="PTHR47466">
    <property type="match status" value="1"/>
</dbReference>
<keyword evidence="8" id="KW-1015">Disulfide bond</keyword>
<feature type="domain" description="SbsA Ig-like" evidence="11">
    <location>
        <begin position="290"/>
        <end position="385"/>
    </location>
</feature>
<feature type="domain" description="FlgD/Vpr Ig-like" evidence="12">
    <location>
        <begin position="866"/>
        <end position="933"/>
    </location>
</feature>
<dbReference type="NCBIfam" id="TIGR04183">
    <property type="entry name" value="Por_Secre_tail"/>
    <property type="match status" value="1"/>
</dbReference>
<dbReference type="Pfam" id="PF13860">
    <property type="entry name" value="FlgD_ig"/>
    <property type="match status" value="1"/>
</dbReference>
<dbReference type="InterPro" id="IPR013783">
    <property type="entry name" value="Ig-like_fold"/>
</dbReference>
<keyword evidence="4 9" id="KW-0732">Signal</keyword>
<dbReference type="Pfam" id="PF13205">
    <property type="entry name" value="Big_5"/>
    <property type="match status" value="1"/>
</dbReference>
<evidence type="ECO:0000256" key="1">
    <source>
        <dbReference type="ARBA" id="ARBA00008721"/>
    </source>
</evidence>
<dbReference type="InterPro" id="IPR024079">
    <property type="entry name" value="MetalloPept_cat_dom_sf"/>
</dbReference>
<keyword evidence="6" id="KW-0862">Zinc</keyword>
<dbReference type="PANTHER" id="PTHR47466:SF1">
    <property type="entry name" value="METALLOPROTEASE MEP1 (AFU_ORTHOLOGUE AFUA_1G07730)-RELATED"/>
    <property type="match status" value="1"/>
</dbReference>
<evidence type="ECO:0000256" key="5">
    <source>
        <dbReference type="ARBA" id="ARBA00022801"/>
    </source>
</evidence>
<evidence type="ECO:0000256" key="6">
    <source>
        <dbReference type="ARBA" id="ARBA00022833"/>
    </source>
</evidence>
<evidence type="ECO:0000256" key="8">
    <source>
        <dbReference type="ARBA" id="ARBA00023157"/>
    </source>
</evidence>
<dbReference type="Gene3D" id="2.130.10.130">
    <property type="entry name" value="Integrin alpha, N-terminal"/>
    <property type="match status" value="1"/>
</dbReference>
<dbReference type="InterPro" id="IPR025965">
    <property type="entry name" value="FlgD/Vpr_Ig-like"/>
</dbReference>
<dbReference type="InterPro" id="IPR032812">
    <property type="entry name" value="SbsA_Ig"/>
</dbReference>
<dbReference type="Proteomes" id="UP000547674">
    <property type="component" value="Unassembled WGS sequence"/>
</dbReference>
<feature type="signal peptide" evidence="9">
    <location>
        <begin position="1"/>
        <end position="23"/>
    </location>
</feature>
<name>A0A7Y2H3C1_UNCEI</name>
<comment type="caution">
    <text evidence="13">The sequence shown here is derived from an EMBL/GenBank/DDBJ whole genome shotgun (WGS) entry which is preliminary data.</text>
</comment>
<proteinExistence type="inferred from homology"/>
<evidence type="ECO:0000256" key="3">
    <source>
        <dbReference type="ARBA" id="ARBA00022723"/>
    </source>
</evidence>
<protein>
    <submittedName>
        <fullName evidence="13">T9SS type A sorting domain-containing protein</fullName>
    </submittedName>
</protein>
<evidence type="ECO:0000256" key="2">
    <source>
        <dbReference type="ARBA" id="ARBA00022670"/>
    </source>
</evidence>
<dbReference type="Gene3D" id="2.60.40.4070">
    <property type="match status" value="1"/>
</dbReference>
<evidence type="ECO:0000259" key="12">
    <source>
        <dbReference type="Pfam" id="PF13860"/>
    </source>
</evidence>
<dbReference type="InterPro" id="IPR013517">
    <property type="entry name" value="FG-GAP"/>
</dbReference>
<sequence>MKRLQILASCLLLCVLLSTQTLAQERCETPHPTETEQQQIESAVDAWLNNRVGGPTSGVVTIPVAFHVLRSDTGQWDVTNQQIDDQIAVLNAGFAGTNFQFVLHSVTRTNNTSWSTEGSNWPPSGTEIAFKTALAVDPATTLNCYTGNLPGGLLGYARFPWHYPEDSVIHGVVNHYQSLPGGSITNYNEGDTVTHEIGHYVGLYHVFQGGCSSPGDEVDDTPPQWIATNGCPIGQDSCPGDGPDSIFNFMDYSYDSCMDEFTPGQGARMEQIMALHRPTMMMGGGEQSLVSAVDPAPNALGVVGPTIQVTFSEAMDPATITPGSITVRSEDGESVAGSVYFSGNNNAFFIATSAFPEAKTYTVTLSETMAALDGSPDFGGYSWQFYSDVCSYAEFQPRSSYNSSPDPLYMAAADFDGDSDQDLVVAGTASQNKIWVLWNDGSGGYPTHTELALGSDTGAEDMTVADINGDGAVDLVIPFWGSDRLVTFLNDGSGNLLASQSLSIAGLDGGSDAADIDADGLVDIVVGAYGATDQLAVLYNSGGTLTAPVLFPADSSPQDPIIHDMNNDGLLDLVVGNVGSNTFSVFLNGGDGDYSGRTDYGSIQPRDLIVGDFNNDGFGDVAVHDLATVSVHINDGTGAFSSGISVASVGGNTFAPGDFDSDGDLDIVMAKTSTNGISWIENTGGGSFVLNDDAASLHQNGVDILAVDVDANGALDVVIANGLFTQDIFVIKNLGQPKAPQLLSPSANQTFTAPASVTLSSSGHPTTLYYNFEIDDSADFSSPVATSGTFYGSSSWTSPALGIGTYYWRSRTLNDCGIGEWSGTRSFIVESQGGSGCNKQCPHQSTSYRDVAPTVTKILPASPNPFTAGTRINWALERQSDVVLQIFSVQGRRLLSQEFNAVDAGVWEWTWDGRDQDGRHAPSGVYFVRMLADRKFDTTRIVKTN</sequence>
<gene>
    <name evidence="13" type="ORF">HKN21_14415</name>
</gene>
<keyword evidence="2" id="KW-0645">Protease</keyword>
<keyword evidence="5" id="KW-0378">Hydrolase</keyword>
<dbReference type="InterPro" id="IPR026444">
    <property type="entry name" value="Secre_tail"/>
</dbReference>
<keyword evidence="7" id="KW-0482">Metalloprotease</keyword>
<feature type="domain" description="Peptidase M43 pregnancy-associated plasma-A" evidence="10">
    <location>
        <begin position="155"/>
        <end position="273"/>
    </location>
</feature>
<dbReference type="InterPro" id="IPR008754">
    <property type="entry name" value="Peptidase_M43"/>
</dbReference>
<dbReference type="AlphaFoldDB" id="A0A7Y2H3C1"/>
<dbReference type="Gene3D" id="2.60.40.1220">
    <property type="match status" value="1"/>
</dbReference>
<evidence type="ECO:0000256" key="7">
    <source>
        <dbReference type="ARBA" id="ARBA00023049"/>
    </source>
</evidence>
<dbReference type="Gene3D" id="3.40.390.10">
    <property type="entry name" value="Collagenase (Catalytic Domain)"/>
    <property type="match status" value="1"/>
</dbReference>
<evidence type="ECO:0000256" key="4">
    <source>
        <dbReference type="ARBA" id="ARBA00022729"/>
    </source>
</evidence>
<dbReference type="InterPro" id="IPR014755">
    <property type="entry name" value="Cu-Rt/internalin_Ig-like"/>
</dbReference>
<dbReference type="Pfam" id="PF13517">
    <property type="entry name" value="FG-GAP_3"/>
    <property type="match status" value="3"/>
</dbReference>
<feature type="chain" id="PRO_5030928667" evidence="9">
    <location>
        <begin position="24"/>
        <end position="945"/>
    </location>
</feature>
<dbReference type="EMBL" id="JABDJR010000582">
    <property type="protein sequence ID" value="NNF07954.1"/>
    <property type="molecule type" value="Genomic_DNA"/>
</dbReference>
<dbReference type="SUPFAM" id="SSF69318">
    <property type="entry name" value="Integrin alpha N-terminal domain"/>
    <property type="match status" value="2"/>
</dbReference>
<dbReference type="Pfam" id="PF05572">
    <property type="entry name" value="Peptidase_M43"/>
    <property type="match status" value="1"/>
</dbReference>
<organism evidence="13 14">
    <name type="scientific">Eiseniibacteriota bacterium</name>
    <dbReference type="NCBI Taxonomy" id="2212470"/>
    <lineage>
        <taxon>Bacteria</taxon>
        <taxon>Candidatus Eiseniibacteriota</taxon>
    </lineage>
</organism>
<accession>A0A7Y2H3C1</accession>
<evidence type="ECO:0000259" key="10">
    <source>
        <dbReference type="Pfam" id="PF05572"/>
    </source>
</evidence>
<reference evidence="13 14" key="1">
    <citation type="submission" date="2020-03" db="EMBL/GenBank/DDBJ databases">
        <title>Metabolic flexibility allows generalist bacteria to become dominant in a frequently disturbed ecosystem.</title>
        <authorList>
            <person name="Chen Y.-J."/>
            <person name="Leung P.M."/>
            <person name="Bay S.K."/>
            <person name="Hugenholtz P."/>
            <person name="Kessler A.J."/>
            <person name="Shelley G."/>
            <person name="Waite D.W."/>
            <person name="Cook P.L."/>
            <person name="Greening C."/>
        </authorList>
    </citation>
    <scope>NUCLEOTIDE SEQUENCE [LARGE SCALE GENOMIC DNA]</scope>
    <source>
        <strain evidence="13">SS_bin_28</strain>
    </source>
</reference>
<dbReference type="GO" id="GO:0006508">
    <property type="term" value="P:proteolysis"/>
    <property type="evidence" value="ECO:0007669"/>
    <property type="project" value="UniProtKB-KW"/>
</dbReference>
<dbReference type="SUPFAM" id="SSF55486">
    <property type="entry name" value="Metalloproteases ('zincins'), catalytic domain"/>
    <property type="match status" value="1"/>
</dbReference>
<dbReference type="InterPro" id="IPR028994">
    <property type="entry name" value="Integrin_alpha_N"/>
</dbReference>
<comment type="similarity">
    <text evidence="1">Belongs to the peptidase M43B family.</text>
</comment>
<dbReference type="GO" id="GO:0046872">
    <property type="term" value="F:metal ion binding"/>
    <property type="evidence" value="ECO:0007669"/>
    <property type="project" value="UniProtKB-KW"/>
</dbReference>